<dbReference type="PANTHER" id="PTHR33179">
    <property type="entry name" value="VQ MOTIF-CONTAINING PROTEIN"/>
    <property type="match status" value="1"/>
</dbReference>
<dbReference type="InterPro" id="IPR039609">
    <property type="entry name" value="VQ_15/22"/>
</dbReference>
<evidence type="ECO:0000313" key="3">
    <source>
        <dbReference type="EMBL" id="KAL2320596.1"/>
    </source>
</evidence>
<sequence length="226" mass="23719">MASSENVAAIDPWMLRPTVTDSWLAEYFSRDADNTITKALHNSLSNVNHDAYFLINPDASASASASAAATPTVSSLSGSDHDSAPKRRPPPTGKISKRKSRASKRSQTTFITADPANFRQMVQQVTGVRIGAAPIAPPLLKPEPHRPPGRFTPAAGFLPTPTLDTSAFLLEHQQVGPNSAAAGPGAGLSGPGPLPFSPSLDAAASFAAADFDIFSSFPTLESWKVL</sequence>
<evidence type="ECO:0000313" key="4">
    <source>
        <dbReference type="Proteomes" id="UP001603857"/>
    </source>
</evidence>
<feature type="region of interest" description="Disordered" evidence="1">
    <location>
        <begin position="136"/>
        <end position="156"/>
    </location>
</feature>
<feature type="region of interest" description="Disordered" evidence="1">
    <location>
        <begin position="72"/>
        <end position="113"/>
    </location>
</feature>
<dbReference type="InterPro" id="IPR008889">
    <property type="entry name" value="VQ"/>
</dbReference>
<dbReference type="AlphaFoldDB" id="A0ABD1LAW2"/>
<dbReference type="Pfam" id="PF05678">
    <property type="entry name" value="VQ"/>
    <property type="match status" value="1"/>
</dbReference>
<reference evidence="3 4" key="1">
    <citation type="submission" date="2024-08" db="EMBL/GenBank/DDBJ databases">
        <title>Insights into the chromosomal genome structure of Flemingia macrophylla.</title>
        <authorList>
            <person name="Ding Y."/>
            <person name="Zhao Y."/>
            <person name="Bi W."/>
            <person name="Wu M."/>
            <person name="Zhao G."/>
            <person name="Gong Y."/>
            <person name="Li W."/>
            <person name="Zhang P."/>
        </authorList>
    </citation>
    <scope>NUCLEOTIDE SEQUENCE [LARGE SCALE GENOMIC DNA]</scope>
    <source>
        <strain evidence="3">DYQJB</strain>
        <tissue evidence="3">Leaf</tissue>
    </source>
</reference>
<organism evidence="3 4">
    <name type="scientific">Flemingia macrophylla</name>
    <dbReference type="NCBI Taxonomy" id="520843"/>
    <lineage>
        <taxon>Eukaryota</taxon>
        <taxon>Viridiplantae</taxon>
        <taxon>Streptophyta</taxon>
        <taxon>Embryophyta</taxon>
        <taxon>Tracheophyta</taxon>
        <taxon>Spermatophyta</taxon>
        <taxon>Magnoliopsida</taxon>
        <taxon>eudicotyledons</taxon>
        <taxon>Gunneridae</taxon>
        <taxon>Pentapetalae</taxon>
        <taxon>rosids</taxon>
        <taxon>fabids</taxon>
        <taxon>Fabales</taxon>
        <taxon>Fabaceae</taxon>
        <taxon>Papilionoideae</taxon>
        <taxon>50 kb inversion clade</taxon>
        <taxon>NPAAA clade</taxon>
        <taxon>indigoferoid/millettioid clade</taxon>
        <taxon>Phaseoleae</taxon>
        <taxon>Flemingia</taxon>
    </lineage>
</organism>
<dbReference type="Proteomes" id="UP001603857">
    <property type="component" value="Unassembled WGS sequence"/>
</dbReference>
<evidence type="ECO:0000259" key="2">
    <source>
        <dbReference type="Pfam" id="PF05678"/>
    </source>
</evidence>
<evidence type="ECO:0000256" key="1">
    <source>
        <dbReference type="SAM" id="MobiDB-lite"/>
    </source>
</evidence>
<dbReference type="PANTHER" id="PTHR33179:SF9">
    <property type="entry name" value="OS01G0278000 PROTEIN"/>
    <property type="match status" value="1"/>
</dbReference>
<feature type="domain" description="VQ" evidence="2">
    <location>
        <begin position="105"/>
        <end position="127"/>
    </location>
</feature>
<keyword evidence="4" id="KW-1185">Reference proteome</keyword>
<feature type="compositionally biased region" description="Basic residues" evidence="1">
    <location>
        <begin position="95"/>
        <end position="104"/>
    </location>
</feature>
<accession>A0ABD1LAW2</accession>
<dbReference type="EMBL" id="JBGMDY010000010">
    <property type="protein sequence ID" value="KAL2320596.1"/>
    <property type="molecule type" value="Genomic_DNA"/>
</dbReference>
<gene>
    <name evidence="3" type="ORF">Fmac_029565</name>
</gene>
<comment type="caution">
    <text evidence="3">The sequence shown here is derived from an EMBL/GenBank/DDBJ whole genome shotgun (WGS) entry which is preliminary data.</text>
</comment>
<proteinExistence type="predicted"/>
<protein>
    <recommendedName>
        <fullName evidence="2">VQ domain-containing protein</fullName>
    </recommendedName>
</protein>
<name>A0ABD1LAW2_9FABA</name>